<gene>
    <name evidence="2" type="ORF">KI387_036355</name>
</gene>
<dbReference type="AlphaFoldDB" id="A0AA38FRH4"/>
<organism evidence="2 3">
    <name type="scientific">Taxus chinensis</name>
    <name type="common">Chinese yew</name>
    <name type="synonym">Taxus wallichiana var. chinensis</name>
    <dbReference type="NCBI Taxonomy" id="29808"/>
    <lineage>
        <taxon>Eukaryota</taxon>
        <taxon>Viridiplantae</taxon>
        <taxon>Streptophyta</taxon>
        <taxon>Embryophyta</taxon>
        <taxon>Tracheophyta</taxon>
        <taxon>Spermatophyta</taxon>
        <taxon>Pinopsida</taxon>
        <taxon>Pinidae</taxon>
        <taxon>Conifers II</taxon>
        <taxon>Cupressales</taxon>
        <taxon>Taxaceae</taxon>
        <taxon>Taxus</taxon>
    </lineage>
</organism>
<evidence type="ECO:0000313" key="2">
    <source>
        <dbReference type="EMBL" id="KAH9308444.1"/>
    </source>
</evidence>
<comment type="caution">
    <text evidence="2">The sequence shown here is derived from an EMBL/GenBank/DDBJ whole genome shotgun (WGS) entry which is preliminary data.</text>
</comment>
<evidence type="ECO:0000256" key="1">
    <source>
        <dbReference type="SAM" id="MobiDB-lite"/>
    </source>
</evidence>
<evidence type="ECO:0000313" key="3">
    <source>
        <dbReference type="Proteomes" id="UP000824469"/>
    </source>
</evidence>
<feature type="non-terminal residue" evidence="2">
    <location>
        <position position="1"/>
    </location>
</feature>
<accession>A0AA38FRH4</accession>
<reference evidence="2 3" key="1">
    <citation type="journal article" date="2021" name="Nat. Plants">
        <title>The Taxus genome provides insights into paclitaxel biosynthesis.</title>
        <authorList>
            <person name="Xiong X."/>
            <person name="Gou J."/>
            <person name="Liao Q."/>
            <person name="Li Y."/>
            <person name="Zhou Q."/>
            <person name="Bi G."/>
            <person name="Li C."/>
            <person name="Du R."/>
            <person name="Wang X."/>
            <person name="Sun T."/>
            <person name="Guo L."/>
            <person name="Liang H."/>
            <person name="Lu P."/>
            <person name="Wu Y."/>
            <person name="Zhang Z."/>
            <person name="Ro D.K."/>
            <person name="Shang Y."/>
            <person name="Huang S."/>
            <person name="Yan J."/>
        </authorList>
    </citation>
    <scope>NUCLEOTIDE SEQUENCE [LARGE SCALE GENOMIC DNA]</scope>
    <source>
        <strain evidence="2">Ta-2019</strain>
    </source>
</reference>
<feature type="compositionally biased region" description="Basic and acidic residues" evidence="1">
    <location>
        <begin position="26"/>
        <end position="46"/>
    </location>
</feature>
<feature type="region of interest" description="Disordered" evidence="1">
    <location>
        <begin position="23"/>
        <end position="88"/>
    </location>
</feature>
<dbReference type="EMBL" id="JAHRHJ020000007">
    <property type="protein sequence ID" value="KAH9308444.1"/>
    <property type="molecule type" value="Genomic_DNA"/>
</dbReference>
<dbReference type="Proteomes" id="UP000824469">
    <property type="component" value="Unassembled WGS sequence"/>
</dbReference>
<sequence length="88" mass="9978">RRVVRDRGVASAPRPSLLWITVGPAHSRDDPIDVDSKSEGFTRRETEEDTEETKTGVGGTCEEDDSDSEWHDTHDILRAEREKQSVDR</sequence>
<name>A0AA38FRH4_TAXCH</name>
<proteinExistence type="predicted"/>
<keyword evidence="3" id="KW-1185">Reference proteome</keyword>
<protein>
    <submittedName>
        <fullName evidence="2">Uncharacterized protein</fullName>
    </submittedName>
</protein>
<feature type="compositionally biased region" description="Basic and acidic residues" evidence="1">
    <location>
        <begin position="68"/>
        <end position="88"/>
    </location>
</feature>
<feature type="non-terminal residue" evidence="2">
    <location>
        <position position="88"/>
    </location>
</feature>